<dbReference type="Pfam" id="PF08281">
    <property type="entry name" value="Sigma70_r4_2"/>
    <property type="match status" value="1"/>
</dbReference>
<dbReference type="AlphaFoldDB" id="A0A5S5C4Z6"/>
<evidence type="ECO:0000256" key="2">
    <source>
        <dbReference type="ARBA" id="ARBA00023015"/>
    </source>
</evidence>
<dbReference type="RefSeq" id="WP_148782505.1">
    <property type="nucleotide sequence ID" value="NZ_VNHU01000004.1"/>
</dbReference>
<proteinExistence type="inferred from homology"/>
<organism evidence="7 8">
    <name type="scientific">Aquimarina intermedia</name>
    <dbReference type="NCBI Taxonomy" id="350814"/>
    <lineage>
        <taxon>Bacteria</taxon>
        <taxon>Pseudomonadati</taxon>
        <taxon>Bacteroidota</taxon>
        <taxon>Flavobacteriia</taxon>
        <taxon>Flavobacteriales</taxon>
        <taxon>Flavobacteriaceae</taxon>
        <taxon>Aquimarina</taxon>
    </lineage>
</organism>
<keyword evidence="3" id="KW-0731">Sigma factor</keyword>
<dbReference type="GO" id="GO:0006352">
    <property type="term" value="P:DNA-templated transcription initiation"/>
    <property type="evidence" value="ECO:0007669"/>
    <property type="project" value="InterPro"/>
</dbReference>
<dbReference type="InterPro" id="IPR036388">
    <property type="entry name" value="WH-like_DNA-bd_sf"/>
</dbReference>
<feature type="domain" description="RNA polymerase sigma-70 region 2" evidence="5">
    <location>
        <begin position="27"/>
        <end position="93"/>
    </location>
</feature>
<feature type="domain" description="RNA polymerase sigma factor 70 region 4 type 2" evidence="6">
    <location>
        <begin position="124"/>
        <end position="176"/>
    </location>
</feature>
<dbReference type="InterPro" id="IPR039425">
    <property type="entry name" value="RNA_pol_sigma-70-like"/>
</dbReference>
<protein>
    <submittedName>
        <fullName evidence="7">RNA polymerase sigma-70 factor (ECF subfamily)</fullName>
    </submittedName>
</protein>
<dbReference type="InterPro" id="IPR013249">
    <property type="entry name" value="RNA_pol_sigma70_r4_t2"/>
</dbReference>
<dbReference type="Proteomes" id="UP000324376">
    <property type="component" value="Unassembled WGS sequence"/>
</dbReference>
<dbReference type="InterPro" id="IPR013325">
    <property type="entry name" value="RNA_pol_sigma_r2"/>
</dbReference>
<dbReference type="Gene3D" id="1.10.10.10">
    <property type="entry name" value="Winged helix-like DNA-binding domain superfamily/Winged helix DNA-binding domain"/>
    <property type="match status" value="1"/>
</dbReference>
<dbReference type="OrthoDB" id="1027298at2"/>
<comment type="caution">
    <text evidence="7">The sequence shown here is derived from an EMBL/GenBank/DDBJ whole genome shotgun (WGS) entry which is preliminary data.</text>
</comment>
<name>A0A5S5C4Z6_9FLAO</name>
<dbReference type="InterPro" id="IPR013324">
    <property type="entry name" value="RNA_pol_sigma_r3/r4-like"/>
</dbReference>
<evidence type="ECO:0000313" key="8">
    <source>
        <dbReference type="Proteomes" id="UP000324376"/>
    </source>
</evidence>
<keyword evidence="8" id="KW-1185">Reference proteome</keyword>
<dbReference type="InterPro" id="IPR014284">
    <property type="entry name" value="RNA_pol_sigma-70_dom"/>
</dbReference>
<evidence type="ECO:0000256" key="1">
    <source>
        <dbReference type="ARBA" id="ARBA00010641"/>
    </source>
</evidence>
<dbReference type="InterPro" id="IPR007627">
    <property type="entry name" value="RNA_pol_sigma70_r2"/>
</dbReference>
<dbReference type="GO" id="GO:0016987">
    <property type="term" value="F:sigma factor activity"/>
    <property type="evidence" value="ECO:0007669"/>
    <property type="project" value="UniProtKB-KW"/>
</dbReference>
<dbReference type="SUPFAM" id="SSF88946">
    <property type="entry name" value="Sigma2 domain of RNA polymerase sigma factors"/>
    <property type="match status" value="1"/>
</dbReference>
<dbReference type="NCBIfam" id="TIGR02937">
    <property type="entry name" value="sigma70-ECF"/>
    <property type="match status" value="1"/>
</dbReference>
<reference evidence="7 8" key="1">
    <citation type="submission" date="2019-07" db="EMBL/GenBank/DDBJ databases">
        <title>Genomic Encyclopedia of Archaeal and Bacterial Type Strains, Phase II (KMG-II): from individual species to whole genera.</title>
        <authorList>
            <person name="Goeker M."/>
        </authorList>
    </citation>
    <scope>NUCLEOTIDE SEQUENCE [LARGE SCALE GENOMIC DNA]</scope>
    <source>
        <strain evidence="7 8">DSM 17527</strain>
    </source>
</reference>
<evidence type="ECO:0000313" key="7">
    <source>
        <dbReference type="EMBL" id="TYP74404.1"/>
    </source>
</evidence>
<sequence length="192" mass="22312">MGDKIQDSDIELITKVRNGDLNAFRSLVNLYKDKSLSLAVSIVKNETVAEDILQDVFMKMSRNIGTFKFKSKFSTWLYKIVVNTCYTELKKKKNNISLEENEGAIYYVSVMEEVPSLKLEDQQLYIHKAMKRLKADEALVLRLFYLCEMSLKEIEIITKFSTSKIRVDLHRGRKNLHLILKQLLGDEIDNLL</sequence>
<dbReference type="PANTHER" id="PTHR43133">
    <property type="entry name" value="RNA POLYMERASE ECF-TYPE SIGMA FACTO"/>
    <property type="match status" value="1"/>
</dbReference>
<dbReference type="SUPFAM" id="SSF88659">
    <property type="entry name" value="Sigma3 and sigma4 domains of RNA polymerase sigma factors"/>
    <property type="match status" value="1"/>
</dbReference>
<dbReference type="Pfam" id="PF04542">
    <property type="entry name" value="Sigma70_r2"/>
    <property type="match status" value="1"/>
</dbReference>
<evidence type="ECO:0000256" key="3">
    <source>
        <dbReference type="ARBA" id="ARBA00023082"/>
    </source>
</evidence>
<accession>A0A5S5C4Z6</accession>
<dbReference type="EMBL" id="VNHU01000004">
    <property type="protein sequence ID" value="TYP74404.1"/>
    <property type="molecule type" value="Genomic_DNA"/>
</dbReference>
<evidence type="ECO:0000256" key="4">
    <source>
        <dbReference type="ARBA" id="ARBA00023163"/>
    </source>
</evidence>
<keyword evidence="2" id="KW-0805">Transcription regulation</keyword>
<evidence type="ECO:0000259" key="6">
    <source>
        <dbReference type="Pfam" id="PF08281"/>
    </source>
</evidence>
<dbReference type="GO" id="GO:0003677">
    <property type="term" value="F:DNA binding"/>
    <property type="evidence" value="ECO:0007669"/>
    <property type="project" value="InterPro"/>
</dbReference>
<dbReference type="PANTHER" id="PTHR43133:SF51">
    <property type="entry name" value="RNA POLYMERASE SIGMA FACTOR"/>
    <property type="match status" value="1"/>
</dbReference>
<keyword evidence="4" id="KW-0804">Transcription</keyword>
<comment type="similarity">
    <text evidence="1">Belongs to the sigma-70 factor family. ECF subfamily.</text>
</comment>
<dbReference type="Gene3D" id="1.10.1740.10">
    <property type="match status" value="1"/>
</dbReference>
<evidence type="ECO:0000259" key="5">
    <source>
        <dbReference type="Pfam" id="PF04542"/>
    </source>
</evidence>
<gene>
    <name evidence="7" type="ORF">BD809_104224</name>
</gene>